<evidence type="ECO:0000256" key="5">
    <source>
        <dbReference type="ARBA" id="ARBA00022963"/>
    </source>
</evidence>
<evidence type="ECO:0000256" key="4">
    <source>
        <dbReference type="ARBA" id="ARBA00022801"/>
    </source>
</evidence>
<dbReference type="CDD" id="cd09173">
    <property type="entry name" value="PLDc_Nuc_like_unchar1_2"/>
    <property type="match status" value="1"/>
</dbReference>
<keyword evidence="9" id="KW-0614">Plasmid</keyword>
<name>A0AAN0SKK6_9VIBR</name>
<keyword evidence="4" id="KW-0378">Hydrolase</keyword>
<keyword evidence="10" id="KW-1185">Reference proteome</keyword>
<organism evidence="9 10">
    <name type="scientific">Vibrio coralliilyticus</name>
    <dbReference type="NCBI Taxonomy" id="190893"/>
    <lineage>
        <taxon>Bacteria</taxon>
        <taxon>Pseudomonadati</taxon>
        <taxon>Pseudomonadota</taxon>
        <taxon>Gammaproteobacteria</taxon>
        <taxon>Vibrionales</taxon>
        <taxon>Vibrionaceae</taxon>
        <taxon>Vibrio</taxon>
    </lineage>
</organism>
<dbReference type="PROSITE" id="PS50035">
    <property type="entry name" value="PLD"/>
    <property type="match status" value="1"/>
</dbReference>
<keyword evidence="7" id="KW-0732">Signal</keyword>
<proteinExistence type="inferred from homology"/>
<feature type="domain" description="PLD phosphodiesterase" evidence="8">
    <location>
        <begin position="120"/>
        <end position="147"/>
    </location>
</feature>
<dbReference type="GO" id="GO:0004630">
    <property type="term" value="F:phospholipase D activity"/>
    <property type="evidence" value="ECO:0007669"/>
    <property type="project" value="UniProtKB-EC"/>
</dbReference>
<dbReference type="InterPro" id="IPR025202">
    <property type="entry name" value="PLD-like_dom"/>
</dbReference>
<gene>
    <name evidence="9" type="ORF">IX92_28000</name>
</gene>
<dbReference type="GO" id="GO:0006793">
    <property type="term" value="P:phosphorus metabolic process"/>
    <property type="evidence" value="ECO:0007669"/>
    <property type="project" value="UniProtKB-ARBA"/>
</dbReference>
<evidence type="ECO:0000256" key="2">
    <source>
        <dbReference type="ARBA" id="ARBA00008664"/>
    </source>
</evidence>
<feature type="signal peptide" evidence="7">
    <location>
        <begin position="1"/>
        <end position="22"/>
    </location>
</feature>
<protein>
    <recommendedName>
        <fullName evidence="3">phospholipase D</fullName>
        <ecNumber evidence="3">3.1.4.4</ecNumber>
    </recommendedName>
</protein>
<keyword evidence="6" id="KW-0443">Lipid metabolism</keyword>
<dbReference type="PANTHER" id="PTHR43856:SF1">
    <property type="entry name" value="MITOCHONDRIAL CARDIOLIPIN HYDROLASE"/>
    <property type="match status" value="1"/>
</dbReference>
<evidence type="ECO:0000259" key="8">
    <source>
        <dbReference type="PROSITE" id="PS50035"/>
    </source>
</evidence>
<geneLocation type="plasmid" evidence="9 10">
    <name>p319</name>
</geneLocation>
<dbReference type="Proteomes" id="UP000030081">
    <property type="component" value="Plasmid p319"/>
</dbReference>
<reference evidence="9 10" key="1">
    <citation type="submission" date="2014-10" db="EMBL/GenBank/DDBJ databases">
        <title>The Complete Genome Sequence for the Shellfish Pathogen Vibrio coralliilyticus RE98 Isolated from a Shellfish Hatchery.</title>
        <authorList>
            <person name="Richards G.P."/>
            <person name="Bono J.L."/>
            <person name="Watson M.A."/>
            <person name="Needleman D.S."/>
        </authorList>
    </citation>
    <scope>NUCLEOTIDE SEQUENCE [LARGE SCALE GENOMIC DNA]</scope>
    <source>
        <strain evidence="9 10">RE98</strain>
        <plasmid evidence="9 10">p319</plasmid>
    </source>
</reference>
<keyword evidence="5" id="KW-0442">Lipid degradation</keyword>
<dbReference type="Gene3D" id="3.30.870.10">
    <property type="entry name" value="Endonuclease Chain A"/>
    <property type="match status" value="2"/>
</dbReference>
<evidence type="ECO:0000313" key="10">
    <source>
        <dbReference type="Proteomes" id="UP000030081"/>
    </source>
</evidence>
<dbReference type="SMART" id="SM00155">
    <property type="entry name" value="PLDc"/>
    <property type="match status" value="2"/>
</dbReference>
<dbReference type="EMBL" id="CP009620">
    <property type="protein sequence ID" value="AIW22886.1"/>
    <property type="molecule type" value="Genomic_DNA"/>
</dbReference>
<dbReference type="SUPFAM" id="SSF56024">
    <property type="entry name" value="Phospholipase D/nuclease"/>
    <property type="match status" value="2"/>
</dbReference>
<dbReference type="AlphaFoldDB" id="A0AAN0SKK6"/>
<dbReference type="RefSeq" id="WP_043011803.1">
    <property type="nucleotide sequence ID" value="NZ_CP009620.1"/>
</dbReference>
<comment type="catalytic activity">
    <reaction evidence="1">
        <text>a 1,2-diacyl-sn-glycero-3-phosphocholine + H2O = a 1,2-diacyl-sn-glycero-3-phosphate + choline + H(+)</text>
        <dbReference type="Rhea" id="RHEA:14445"/>
        <dbReference type="ChEBI" id="CHEBI:15354"/>
        <dbReference type="ChEBI" id="CHEBI:15377"/>
        <dbReference type="ChEBI" id="CHEBI:15378"/>
        <dbReference type="ChEBI" id="CHEBI:57643"/>
        <dbReference type="ChEBI" id="CHEBI:58608"/>
        <dbReference type="EC" id="3.1.4.4"/>
    </reaction>
</comment>
<evidence type="ECO:0000256" key="3">
    <source>
        <dbReference type="ARBA" id="ARBA00012027"/>
    </source>
</evidence>
<dbReference type="CDD" id="cd09116">
    <property type="entry name" value="PLDc_Nuc_like"/>
    <property type="match status" value="1"/>
</dbReference>
<dbReference type="Pfam" id="PF13091">
    <property type="entry name" value="PLDc_2"/>
    <property type="match status" value="2"/>
</dbReference>
<sequence>MFIRKLIATSILASASLSAAYAGDIDVYFNHPVNAPAQQANLETKIIDFINSAQTSVDLAVYDLDLPGIANVLVAKKAQGLTVRFITDEDNIAGENEEAINILNAGNVPWIDDTENGSAGSKIQHNKFIVVDNARVLVASANFTQSGIHGDLDGEGNLISDGNANHLVTVESSQLANIYTTQFLQMWGDGPGGAKDSLFGLGKVDHQIETAYTDNENIRLDVQFTPQSPSLYTGSTLENLENYVTAANTRIHTAQFVFSAQDVADKMKLRHDAGVEVQGVGDPSFFSRYYSEFMDMANTPKLNPNGAYETDSYTGAPDNPWSNPADVRIANLNGGDKFHHKYWIIDDLVITGSHNVSGSAAFGNDENVLVIHSSEVAAQFEGEFSRRYCEAGGSENCALESLPEGGTWDGVSFTGADVATVLDIVNQASLSDLDVEAAMNATAANNIIAARTIADMGQLAAVPYVGAAAMQALKDYIPTWEAK</sequence>
<dbReference type="PANTHER" id="PTHR43856">
    <property type="entry name" value="CARDIOLIPIN HYDROLASE"/>
    <property type="match status" value="1"/>
</dbReference>
<dbReference type="EC" id="3.1.4.4" evidence="3"/>
<dbReference type="InterPro" id="IPR001736">
    <property type="entry name" value="PLipase_D/transphosphatidylase"/>
</dbReference>
<feature type="chain" id="PRO_5042859821" description="phospholipase D" evidence="7">
    <location>
        <begin position="23"/>
        <end position="483"/>
    </location>
</feature>
<accession>A0AAN0SKK6</accession>
<dbReference type="InterPro" id="IPR051406">
    <property type="entry name" value="PLD_domain"/>
</dbReference>
<evidence type="ECO:0000256" key="6">
    <source>
        <dbReference type="ARBA" id="ARBA00023098"/>
    </source>
</evidence>
<dbReference type="KEGG" id="vcy:IX92_28000"/>
<comment type="similarity">
    <text evidence="2">Belongs to the phospholipase D family.</text>
</comment>
<dbReference type="GO" id="GO:0016891">
    <property type="term" value="F:RNA endonuclease activity producing 5'-phosphomonoesters, hydrolytic mechanism"/>
    <property type="evidence" value="ECO:0007669"/>
    <property type="project" value="TreeGrafter"/>
</dbReference>
<dbReference type="GO" id="GO:0016042">
    <property type="term" value="P:lipid catabolic process"/>
    <property type="evidence" value="ECO:0007669"/>
    <property type="project" value="UniProtKB-KW"/>
</dbReference>
<evidence type="ECO:0000313" key="9">
    <source>
        <dbReference type="EMBL" id="AIW22886.1"/>
    </source>
</evidence>
<evidence type="ECO:0000256" key="7">
    <source>
        <dbReference type="SAM" id="SignalP"/>
    </source>
</evidence>
<evidence type="ECO:0000256" key="1">
    <source>
        <dbReference type="ARBA" id="ARBA00000798"/>
    </source>
</evidence>